<dbReference type="Pfam" id="PF00171">
    <property type="entry name" value="Aldedh"/>
    <property type="match status" value="1"/>
</dbReference>
<dbReference type="InterPro" id="IPR050485">
    <property type="entry name" value="Proline_metab_enzyme"/>
</dbReference>
<dbReference type="EC" id="1.2.1.88" evidence="7"/>
<dbReference type="PANTHER" id="PTHR42862:SF1">
    <property type="entry name" value="DELTA-1-PYRROLINE-5-CARBOXYLATE DEHYDROGENASE 2, ISOFORM A-RELATED"/>
    <property type="match status" value="1"/>
</dbReference>
<dbReference type="InterPro" id="IPR016162">
    <property type="entry name" value="Ald_DH_N"/>
</dbReference>
<evidence type="ECO:0000256" key="7">
    <source>
        <dbReference type="RuleBase" id="RU366016"/>
    </source>
</evidence>
<dbReference type="Proteomes" id="UP000193642">
    <property type="component" value="Unassembled WGS sequence"/>
</dbReference>
<evidence type="ECO:0000256" key="8">
    <source>
        <dbReference type="RuleBase" id="RU366030"/>
    </source>
</evidence>
<evidence type="ECO:0000313" key="11">
    <source>
        <dbReference type="Proteomes" id="UP000193642"/>
    </source>
</evidence>
<dbReference type="Gene3D" id="3.40.309.10">
    <property type="entry name" value="Aldehyde Dehydrogenase, Chain A, domain 2"/>
    <property type="match status" value="1"/>
</dbReference>
<dbReference type="PANTHER" id="PTHR42862">
    <property type="entry name" value="DELTA-1-PYRROLINE-5-CARBOXYLATE DEHYDROGENASE 1, ISOFORM A-RELATED"/>
    <property type="match status" value="1"/>
</dbReference>
<dbReference type="FunFam" id="3.40.309.10:FF:000005">
    <property type="entry name" value="1-pyrroline-5-carboxylate dehydrogenase 1"/>
    <property type="match status" value="1"/>
</dbReference>
<dbReference type="GO" id="GO:0003842">
    <property type="term" value="F:L-glutamate gamma-semialdehyde dehydrogenase activity"/>
    <property type="evidence" value="ECO:0007669"/>
    <property type="project" value="UniProtKB-UniRule"/>
</dbReference>
<dbReference type="PROSITE" id="PS00070">
    <property type="entry name" value="ALDEHYDE_DEHYDR_CYS"/>
    <property type="match status" value="1"/>
</dbReference>
<evidence type="ECO:0000256" key="5">
    <source>
        <dbReference type="ARBA" id="ARBA00023062"/>
    </source>
</evidence>
<organism evidence="10 11">
    <name type="scientific">Rhizoclosmatium globosum</name>
    <dbReference type="NCBI Taxonomy" id="329046"/>
    <lineage>
        <taxon>Eukaryota</taxon>
        <taxon>Fungi</taxon>
        <taxon>Fungi incertae sedis</taxon>
        <taxon>Chytridiomycota</taxon>
        <taxon>Chytridiomycota incertae sedis</taxon>
        <taxon>Chytridiomycetes</taxon>
        <taxon>Chytridiales</taxon>
        <taxon>Chytriomycetaceae</taxon>
        <taxon>Rhizoclosmatium</taxon>
    </lineage>
</organism>
<keyword evidence="4 7" id="KW-0520">NAD</keyword>
<evidence type="ECO:0000259" key="9">
    <source>
        <dbReference type="Pfam" id="PF00171"/>
    </source>
</evidence>
<accession>A0A1Y2CBX0</accession>
<protein>
    <recommendedName>
        <fullName evidence="7 8">Multifunctional fusion protein</fullName>
    </recommendedName>
    <domain>
        <recommendedName>
            <fullName evidence="8">Delta-1-pyrroline-5-carboxylate dehydrogenase</fullName>
            <shortName evidence="8">P5C dehydrogenase</shortName>
        </recommendedName>
        <alternativeName>
            <fullName evidence="7">L-glutamate gamma-semialdehyde dehydrogenase</fullName>
        </alternativeName>
    </domain>
    <domain>
        <recommendedName>
            <fullName evidence="7">L-glutamate gamma-semialdehyde dehydrogenase</fullName>
            <ecNumber evidence="7">1.2.1.88</ecNumber>
        </recommendedName>
    </domain>
</protein>
<keyword evidence="5 7" id="KW-0642">Proline metabolism</keyword>
<dbReference type="InterPro" id="IPR005931">
    <property type="entry name" value="P5CDH/ALDH4A1"/>
</dbReference>
<dbReference type="UniPathway" id="UPA00261">
    <property type="reaction ID" value="UER00374"/>
</dbReference>
<dbReference type="GO" id="GO:0005759">
    <property type="term" value="C:mitochondrial matrix"/>
    <property type="evidence" value="ECO:0007669"/>
    <property type="project" value="TreeGrafter"/>
</dbReference>
<dbReference type="EMBL" id="MCGO01000022">
    <property type="protein sequence ID" value="ORY44528.1"/>
    <property type="molecule type" value="Genomic_DNA"/>
</dbReference>
<gene>
    <name evidence="10" type="ORF">BCR33DRAFT_753808</name>
</gene>
<evidence type="ECO:0000256" key="3">
    <source>
        <dbReference type="ARBA" id="ARBA00023002"/>
    </source>
</evidence>
<dbReference type="CDD" id="cd07123">
    <property type="entry name" value="ALDH_F4-17_P5CDH"/>
    <property type="match status" value="1"/>
</dbReference>
<comment type="pathway">
    <text evidence="1 7">Amino-acid degradation; L-proline degradation into L-glutamate; L-glutamate from L-proline: step 2/2.</text>
</comment>
<proteinExistence type="inferred from homology"/>
<dbReference type="InterPro" id="IPR015590">
    <property type="entry name" value="Aldehyde_DH_dom"/>
</dbReference>
<dbReference type="AlphaFoldDB" id="A0A1Y2CBX0"/>
<dbReference type="SUPFAM" id="SSF53720">
    <property type="entry name" value="ALDH-like"/>
    <property type="match status" value="1"/>
</dbReference>
<dbReference type="NCBIfam" id="TIGR01236">
    <property type="entry name" value="D1pyr5carbox1"/>
    <property type="match status" value="1"/>
</dbReference>
<comment type="catalytic activity">
    <reaction evidence="6 7">
        <text>L-glutamate 5-semialdehyde + NAD(+) + H2O = L-glutamate + NADH + 2 H(+)</text>
        <dbReference type="Rhea" id="RHEA:30235"/>
        <dbReference type="ChEBI" id="CHEBI:15377"/>
        <dbReference type="ChEBI" id="CHEBI:15378"/>
        <dbReference type="ChEBI" id="CHEBI:29985"/>
        <dbReference type="ChEBI" id="CHEBI:57540"/>
        <dbReference type="ChEBI" id="CHEBI:57945"/>
        <dbReference type="ChEBI" id="CHEBI:58066"/>
        <dbReference type="EC" id="1.2.1.88"/>
    </reaction>
</comment>
<name>A0A1Y2CBX0_9FUNG</name>
<evidence type="ECO:0000256" key="1">
    <source>
        <dbReference type="ARBA" id="ARBA00004786"/>
    </source>
</evidence>
<dbReference type="Gene3D" id="3.40.605.10">
    <property type="entry name" value="Aldehyde Dehydrogenase, Chain A, domain 1"/>
    <property type="match status" value="1"/>
</dbReference>
<dbReference type="FunFam" id="3.40.605.10:FF:000006">
    <property type="entry name" value="1-pyrroline-5-carboxylate dehydrogenase"/>
    <property type="match status" value="1"/>
</dbReference>
<evidence type="ECO:0000256" key="6">
    <source>
        <dbReference type="ARBA" id="ARBA00048142"/>
    </source>
</evidence>
<dbReference type="GO" id="GO:0010133">
    <property type="term" value="P:L-proline catabolic process to L-glutamate"/>
    <property type="evidence" value="ECO:0007669"/>
    <property type="project" value="UniProtKB-UniRule"/>
</dbReference>
<dbReference type="OrthoDB" id="5322683at2759"/>
<dbReference type="InterPro" id="IPR016161">
    <property type="entry name" value="Ald_DH/histidinol_DH"/>
</dbReference>
<evidence type="ECO:0000256" key="2">
    <source>
        <dbReference type="ARBA" id="ARBA00009986"/>
    </source>
</evidence>
<reference evidence="10 11" key="1">
    <citation type="submission" date="2016-07" db="EMBL/GenBank/DDBJ databases">
        <title>Pervasive Adenine N6-methylation of Active Genes in Fungi.</title>
        <authorList>
            <consortium name="DOE Joint Genome Institute"/>
            <person name="Mondo S.J."/>
            <person name="Dannebaum R.O."/>
            <person name="Kuo R.C."/>
            <person name="Labutti K."/>
            <person name="Haridas S."/>
            <person name="Kuo A."/>
            <person name="Salamov A."/>
            <person name="Ahrendt S.R."/>
            <person name="Lipzen A."/>
            <person name="Sullivan W."/>
            <person name="Andreopoulos W.B."/>
            <person name="Clum A."/>
            <person name="Lindquist E."/>
            <person name="Daum C."/>
            <person name="Ramamoorthy G.K."/>
            <person name="Gryganskyi A."/>
            <person name="Culley D."/>
            <person name="Magnuson J.K."/>
            <person name="James T.Y."/>
            <person name="O'Malley M.A."/>
            <person name="Stajich J.E."/>
            <person name="Spatafora J.W."/>
            <person name="Visel A."/>
            <person name="Grigoriev I.V."/>
        </authorList>
    </citation>
    <scope>NUCLEOTIDE SEQUENCE [LARGE SCALE GENOMIC DNA]</scope>
    <source>
        <strain evidence="10 11">JEL800</strain>
    </source>
</reference>
<comment type="caution">
    <text evidence="10">The sequence shown here is derived from an EMBL/GenBank/DDBJ whole genome shotgun (WGS) entry which is preliminary data.</text>
</comment>
<dbReference type="InterPro" id="IPR016163">
    <property type="entry name" value="Ald_DH_C"/>
</dbReference>
<feature type="domain" description="Aldehyde dehydrogenase" evidence="9">
    <location>
        <begin position="105"/>
        <end position="539"/>
    </location>
</feature>
<evidence type="ECO:0000313" key="10">
    <source>
        <dbReference type="EMBL" id="ORY44528.1"/>
    </source>
</evidence>
<keyword evidence="3 7" id="KW-0560">Oxidoreductase</keyword>
<comment type="similarity">
    <text evidence="2 7">Belongs to the aldehyde dehydrogenase family.</text>
</comment>
<keyword evidence="11" id="KW-1185">Reference proteome</keyword>
<evidence type="ECO:0000256" key="4">
    <source>
        <dbReference type="ARBA" id="ARBA00023027"/>
    </source>
</evidence>
<sequence>MRLPIVLRTARATSSILRCSVATATAIPRVAVRGIASIPAVPQLGSFQVPEVINEPMHSYAPGTIERKKLQEALAEMRAKMPYEVPCVVNGEKIYTKDTLRQPLPFEHKSTLANFHNASKDIIDKAIAGALAAKPAWEAMPFNDRAAIFLKAADLLTNKYRYQVMAATMLGQSKNAWQAEIDAAAELADFWRFNTQFASDIYSQQPTRNAPLTWNRMEYRALEGFVVAYSPFNFTAIGGNLVGAPALMGNVCIWKPSNTGIYSSYLVYEILKEAATFGHPEFAGFHFTGSTQVFKHLWQKIGNNINKYKSYPRIVGETGGKNMHFLHKSADAKHAALQTVRSAFEYNGQKCSACSRVYVPDNLWDEYRTTLIERPRKSSRVQSMVYFTNFMSSVINKQSFDKIKGYLSDISSGKTPNSKILVGGKCDDSVGYTIEPTVVLATDPKAKTMVDELFGPVVTVYVYPADKYEEYLALADSTSDYALTCGLFAQDRNAIVIGSNKLRNAAGNFYINDKSTGAVVGQQAFGGGRASGTNDKAGSALNLLRWVSPRTIKETFVPISSVTYPSNLKD</sequence>
<dbReference type="STRING" id="329046.A0A1Y2CBX0"/>
<dbReference type="InterPro" id="IPR016160">
    <property type="entry name" value="Ald_DH_CS_CYS"/>
</dbReference>